<proteinExistence type="predicted"/>
<feature type="domain" description="PEGA" evidence="2">
    <location>
        <begin position="50"/>
        <end position="109"/>
    </location>
</feature>
<reference evidence="3 4" key="1">
    <citation type="journal article" date="2020" name="Biotechnol. Biofuels">
        <title>New insights from the biogas microbiome by comprehensive genome-resolved metagenomics of nearly 1600 species originating from multiple anaerobic digesters.</title>
        <authorList>
            <person name="Campanaro S."/>
            <person name="Treu L."/>
            <person name="Rodriguez-R L.M."/>
            <person name="Kovalovszki A."/>
            <person name="Ziels R.M."/>
            <person name="Maus I."/>
            <person name="Zhu X."/>
            <person name="Kougias P.G."/>
            <person name="Basile A."/>
            <person name="Luo G."/>
            <person name="Schluter A."/>
            <person name="Konstantinidis K.T."/>
            <person name="Angelidaki I."/>
        </authorList>
    </citation>
    <scope>NUCLEOTIDE SEQUENCE [LARGE SCALE GENOMIC DNA]</scope>
    <source>
        <strain evidence="3">AS19jrsBPTG_9</strain>
    </source>
</reference>
<dbReference type="InterPro" id="IPR013229">
    <property type="entry name" value="PEGA"/>
</dbReference>
<sequence>MKKKKLDERQILTLVSLFVTIFVYVGAVAIFFYANGWRIDPFSKSVFKTGVLTVQSEPFLANLYINNNIKGRTPKSVSLPIGIYDISVSKTGYITWRKDVEIKEEKSTPVYPWLIRESATKQNIFLLQDSKYINSWVDESSSYIYFLTYNTIPNIILPDSNTYIYSLYRFELNTSFWNMSTNPSIILTLEYTDIQPQIELLLSPNGTLSILTIKEDDTTKYYLLDSASKNNTLDTLNELNIEMFSTYTTTWSKDSHYLLFESENDLISLDISKNTRYLLLKKEPKQEYIWTTDEQGFFYYLLENQEQLYENVYHYSLIQEHMDGSNKKVLLKDMFFQQQREYITKYQQDTGSGKYAPFKNSPESTKSVGRIESIDVNQEAKGIYIDTQTSSYWYNITTNKYHLISPSPSKLISFSPNSYKLLFKTTPSFSIFTFLKDPGDHTVSIGAKEVINIEKEVETLNWVSNSLYLWYLNNNSMYIIDVDGDNKIEVLTDMEDIKYISLNTSRDRISSFTVRGIDENSDEIAIDSLLIR</sequence>
<organism evidence="3 4">
    <name type="scientific">Candidatus Dojkabacteria bacterium</name>
    <dbReference type="NCBI Taxonomy" id="2099670"/>
    <lineage>
        <taxon>Bacteria</taxon>
        <taxon>Candidatus Dojkabacteria</taxon>
    </lineage>
</organism>
<keyword evidence="1" id="KW-0472">Membrane</keyword>
<keyword evidence="1" id="KW-0812">Transmembrane</keyword>
<name>A0A847VD86_9BACT</name>
<accession>A0A847VD86</accession>
<keyword evidence="1" id="KW-1133">Transmembrane helix</keyword>
<dbReference type="AlphaFoldDB" id="A0A847VD86"/>
<dbReference type="SUPFAM" id="SSF69304">
    <property type="entry name" value="Tricorn protease N-terminal domain"/>
    <property type="match status" value="1"/>
</dbReference>
<comment type="caution">
    <text evidence="3">The sequence shown here is derived from an EMBL/GenBank/DDBJ whole genome shotgun (WGS) entry which is preliminary data.</text>
</comment>
<dbReference type="Pfam" id="PF08308">
    <property type="entry name" value="PEGA"/>
    <property type="match status" value="1"/>
</dbReference>
<gene>
    <name evidence="3" type="ORF">GX888_01730</name>
</gene>
<evidence type="ECO:0000256" key="1">
    <source>
        <dbReference type="SAM" id="Phobius"/>
    </source>
</evidence>
<feature type="transmembrane region" description="Helical" evidence="1">
    <location>
        <begin position="12"/>
        <end position="34"/>
    </location>
</feature>
<dbReference type="Proteomes" id="UP000564033">
    <property type="component" value="Unassembled WGS sequence"/>
</dbReference>
<dbReference type="EMBL" id="JAAZIL010000046">
    <property type="protein sequence ID" value="NLZ24451.1"/>
    <property type="molecule type" value="Genomic_DNA"/>
</dbReference>
<evidence type="ECO:0000313" key="4">
    <source>
        <dbReference type="Proteomes" id="UP000564033"/>
    </source>
</evidence>
<evidence type="ECO:0000259" key="2">
    <source>
        <dbReference type="Pfam" id="PF08308"/>
    </source>
</evidence>
<evidence type="ECO:0000313" key="3">
    <source>
        <dbReference type="EMBL" id="NLZ24451.1"/>
    </source>
</evidence>
<protein>
    <submittedName>
        <fullName evidence="3">PEGA domain-containing protein</fullName>
    </submittedName>
</protein>